<organism evidence="3 4">
    <name type="scientific">Lithocarpus litseifolius</name>
    <dbReference type="NCBI Taxonomy" id="425828"/>
    <lineage>
        <taxon>Eukaryota</taxon>
        <taxon>Viridiplantae</taxon>
        <taxon>Streptophyta</taxon>
        <taxon>Embryophyta</taxon>
        <taxon>Tracheophyta</taxon>
        <taxon>Spermatophyta</taxon>
        <taxon>Magnoliopsida</taxon>
        <taxon>eudicotyledons</taxon>
        <taxon>Gunneridae</taxon>
        <taxon>Pentapetalae</taxon>
        <taxon>rosids</taxon>
        <taxon>fabids</taxon>
        <taxon>Fagales</taxon>
        <taxon>Fagaceae</taxon>
        <taxon>Lithocarpus</taxon>
    </lineage>
</organism>
<dbReference type="InterPro" id="IPR002156">
    <property type="entry name" value="RNaseH_domain"/>
</dbReference>
<dbReference type="CDD" id="cd01650">
    <property type="entry name" value="RT_nLTR_like"/>
    <property type="match status" value="1"/>
</dbReference>
<feature type="domain" description="RNase H type-1" evidence="2">
    <location>
        <begin position="971"/>
        <end position="1101"/>
    </location>
</feature>
<dbReference type="GO" id="GO:0004523">
    <property type="term" value="F:RNA-DNA hybrid ribonuclease activity"/>
    <property type="evidence" value="ECO:0007669"/>
    <property type="project" value="InterPro"/>
</dbReference>
<evidence type="ECO:0000313" key="4">
    <source>
        <dbReference type="Proteomes" id="UP001459277"/>
    </source>
</evidence>
<name>A0AAW2BIL0_9ROSI</name>
<proteinExistence type="predicted"/>
<reference evidence="3 4" key="1">
    <citation type="submission" date="2024-01" db="EMBL/GenBank/DDBJ databases">
        <title>A telomere-to-telomere, gap-free genome of sweet tea (Lithocarpus litseifolius).</title>
        <authorList>
            <person name="Zhou J."/>
        </authorList>
    </citation>
    <scope>NUCLEOTIDE SEQUENCE [LARGE SCALE GENOMIC DNA]</scope>
    <source>
        <strain evidence="3">Zhou-2022a</strain>
        <tissue evidence="3">Leaf</tissue>
    </source>
</reference>
<gene>
    <name evidence="3" type="ORF">SO802_030801</name>
</gene>
<dbReference type="EMBL" id="JAZDWU010000011">
    <property type="protein sequence ID" value="KAK9985850.1"/>
    <property type="molecule type" value="Genomic_DNA"/>
</dbReference>
<keyword evidence="4" id="KW-1185">Reference proteome</keyword>
<evidence type="ECO:0000259" key="2">
    <source>
        <dbReference type="PROSITE" id="PS50879"/>
    </source>
</evidence>
<dbReference type="AlphaFoldDB" id="A0AAW2BIL0"/>
<dbReference type="InterPro" id="IPR012337">
    <property type="entry name" value="RNaseH-like_sf"/>
</dbReference>
<protein>
    <recommendedName>
        <fullName evidence="5">Reverse transcriptase domain-containing protein</fullName>
    </recommendedName>
</protein>
<dbReference type="Proteomes" id="UP001459277">
    <property type="component" value="Unassembled WGS sequence"/>
</dbReference>
<dbReference type="Gene3D" id="3.30.420.10">
    <property type="entry name" value="Ribonuclease H-like superfamily/Ribonuclease H"/>
    <property type="match status" value="1"/>
</dbReference>
<dbReference type="InterPro" id="IPR026960">
    <property type="entry name" value="RVT-Znf"/>
</dbReference>
<dbReference type="Pfam" id="PF13456">
    <property type="entry name" value="RVT_3"/>
    <property type="match status" value="1"/>
</dbReference>
<feature type="domain" description="Reverse transcriptase" evidence="1">
    <location>
        <begin position="244"/>
        <end position="513"/>
    </location>
</feature>
<dbReference type="InterPro" id="IPR043502">
    <property type="entry name" value="DNA/RNA_pol_sf"/>
</dbReference>
<accession>A0AAW2BIL0</accession>
<dbReference type="InterPro" id="IPR044730">
    <property type="entry name" value="RNase_H-like_dom_plant"/>
</dbReference>
<sequence length="1140" mass="128809">MRYSVFFIADKAPCWLLDTTFPDIVSQAWGGANYLVDAIDTFTKKAMVWNKNHFGNIFKKKKNLMARINGIQKVVATKPSRFLLNLEDELLKELDLVLNQEEELWALKSRVNWMIQGDRNTAFYHVSTLVRRKRNQIVAIKNAVGDWIYEEGDIKVFIRSGFNDIYSTSHVAVDRVDPIISRWQARLSEVERDNISGGVNEEEIKAALWSLKPFKAPGPDGLHAGFFQKFWPVVGDSVIEEVKKVFVSRKVPDFLNRTLIALIPKIQGPETLGNYRPISLCNTVYKVVTKIIVARLRPYLDKLISPMQTAFVPGRKGVDNVIIAQEIIHSLGRKRGRTGYMALKIDLEKAYDKLEWSFIRDMLIRINLPNDLIEIIMSCVTTVSTSMLFNGEVLDPIFPSRGIRQGDPLSPYLFIICMDFLGQLIEEKCNMKMWQPVKASQSGPGFSHLFFADDLILFAKADWVNCSAIRDVLDDFCSVSGQTVSEAKSRVYFSPNVDRDTRESLCDILGVTSTPFLGKYLGFPLKQPGSSSQDYNFILDRVKQKLSGWKANMLSLAGRSVLIQASSAAIPSYVMQCAYPPGRILDGVDRVNRNFLWGSSDSAKKVHWVGWDKVTKSKEEGGLGLHSAKGRNIALLAKLNWRFKTESEAPWVKVLKMKYCNQRRRAAANANKLPCSSIWSAMKRGRDTFNKGSRWLVGKDSGLNVWHSNWTNGGSLRELIHGPITQEASFLEVKDFMLDTGWDWGKIPFEIPLEIKRMIQAIPVAILSRGADKLIWAGSPKGTFDLRSAYRLAMGFDTITTFSASWIWKAETLPKIKTFLWRCAHNSIGVKFCLERRGITQDTVCPICQRGTETILHALRDCNHLKCVWNQLGISSLNHDFWRSDLQSWLSSNGRMMSSLCATHPPWKVVFPIAIWNVWKSRNNMVFNKKNRNPSLALEIVKQALEYYHCVASPRLQTSKVLKEIRWERPSQGWVKLNTDGSANGNSGLAGCGGVIRNDEGQWIVGFSKSIGITSSFAAELWGLREGLILCCNLNITSLEIELDAKAIVDCLNKPTYVNNIISPILDDCRLLASRIPQIRIKHCFRQANRCADSLARMSYSLDSGFSSFYSPPMHLLDVFEDDLSGVYGNRLCPVPDVPL</sequence>
<dbReference type="PROSITE" id="PS50878">
    <property type="entry name" value="RT_POL"/>
    <property type="match status" value="1"/>
</dbReference>
<dbReference type="InterPro" id="IPR036397">
    <property type="entry name" value="RNaseH_sf"/>
</dbReference>
<dbReference type="PROSITE" id="PS50879">
    <property type="entry name" value="RNASE_H_1"/>
    <property type="match status" value="1"/>
</dbReference>
<dbReference type="SUPFAM" id="SSF53098">
    <property type="entry name" value="Ribonuclease H-like"/>
    <property type="match status" value="1"/>
</dbReference>
<dbReference type="InterPro" id="IPR000477">
    <property type="entry name" value="RT_dom"/>
</dbReference>
<dbReference type="CDD" id="cd06222">
    <property type="entry name" value="RNase_H_like"/>
    <property type="match status" value="1"/>
</dbReference>
<dbReference type="PANTHER" id="PTHR33116">
    <property type="entry name" value="REVERSE TRANSCRIPTASE ZINC-BINDING DOMAIN-CONTAINING PROTEIN-RELATED-RELATED"/>
    <property type="match status" value="1"/>
</dbReference>
<evidence type="ECO:0000259" key="1">
    <source>
        <dbReference type="PROSITE" id="PS50878"/>
    </source>
</evidence>
<dbReference type="Pfam" id="PF00078">
    <property type="entry name" value="RVT_1"/>
    <property type="match status" value="1"/>
</dbReference>
<dbReference type="Pfam" id="PF13966">
    <property type="entry name" value="zf-RVT"/>
    <property type="match status" value="1"/>
</dbReference>
<comment type="caution">
    <text evidence="3">The sequence shown here is derived from an EMBL/GenBank/DDBJ whole genome shotgun (WGS) entry which is preliminary data.</text>
</comment>
<dbReference type="PANTHER" id="PTHR33116:SF86">
    <property type="entry name" value="REVERSE TRANSCRIPTASE DOMAIN-CONTAINING PROTEIN"/>
    <property type="match status" value="1"/>
</dbReference>
<dbReference type="GO" id="GO:0003676">
    <property type="term" value="F:nucleic acid binding"/>
    <property type="evidence" value="ECO:0007669"/>
    <property type="project" value="InterPro"/>
</dbReference>
<dbReference type="SUPFAM" id="SSF56672">
    <property type="entry name" value="DNA/RNA polymerases"/>
    <property type="match status" value="1"/>
</dbReference>
<evidence type="ECO:0008006" key="5">
    <source>
        <dbReference type="Google" id="ProtNLM"/>
    </source>
</evidence>
<evidence type="ECO:0000313" key="3">
    <source>
        <dbReference type="EMBL" id="KAK9985850.1"/>
    </source>
</evidence>